<keyword evidence="1" id="KW-0175">Coiled coil</keyword>
<accession>A0A0F9F3T4</accession>
<feature type="coiled-coil region" evidence="1">
    <location>
        <begin position="5"/>
        <end position="35"/>
    </location>
</feature>
<evidence type="ECO:0000313" key="2">
    <source>
        <dbReference type="EMBL" id="KKL80933.1"/>
    </source>
</evidence>
<comment type="caution">
    <text evidence="2">The sequence shown here is derived from an EMBL/GenBank/DDBJ whole genome shotgun (WGS) entry which is preliminary data.</text>
</comment>
<reference evidence="2" key="1">
    <citation type="journal article" date="2015" name="Nature">
        <title>Complex archaea that bridge the gap between prokaryotes and eukaryotes.</title>
        <authorList>
            <person name="Spang A."/>
            <person name="Saw J.H."/>
            <person name="Jorgensen S.L."/>
            <person name="Zaremba-Niedzwiedzka K."/>
            <person name="Martijn J."/>
            <person name="Lind A.E."/>
            <person name="van Eijk R."/>
            <person name="Schleper C."/>
            <person name="Guy L."/>
            <person name="Ettema T.J."/>
        </authorList>
    </citation>
    <scope>NUCLEOTIDE SEQUENCE</scope>
</reference>
<dbReference type="EMBL" id="LAZR01022709">
    <property type="protein sequence ID" value="KKL80933.1"/>
    <property type="molecule type" value="Genomic_DNA"/>
</dbReference>
<gene>
    <name evidence="2" type="ORF">LCGC14_1999820</name>
</gene>
<protein>
    <submittedName>
        <fullName evidence="2">Uncharacterized protein</fullName>
    </submittedName>
</protein>
<organism evidence="2">
    <name type="scientific">marine sediment metagenome</name>
    <dbReference type="NCBI Taxonomy" id="412755"/>
    <lineage>
        <taxon>unclassified sequences</taxon>
        <taxon>metagenomes</taxon>
        <taxon>ecological metagenomes</taxon>
    </lineage>
</organism>
<evidence type="ECO:0000256" key="1">
    <source>
        <dbReference type="SAM" id="Coils"/>
    </source>
</evidence>
<sequence>MNETADFEKLSIDELKKLKESLEKNKNEKLSISKKNSFAPKLDIIDKFTSIDELLIQSIQETRDLIMEQKETNRQMQINNKLLLALFYKESADGSVVQRDPIAIDTSILEEISRGGAIITRKIDLINQNISGKQVIFEGEFEGGLAEILFTSSTSTTDNKDYSVRILADNDPQYQGTFTEFEARGGTETDMACFEDEINEWYLLQFQNVNFSNKILIEVYDSSAEFIRIYIKYHKST</sequence>
<dbReference type="AlphaFoldDB" id="A0A0F9F3T4"/>
<name>A0A0F9F3T4_9ZZZZ</name>
<proteinExistence type="predicted"/>